<evidence type="ECO:0000256" key="1">
    <source>
        <dbReference type="SAM" id="MobiDB-lite"/>
    </source>
</evidence>
<keyword evidence="2" id="KW-1133">Transmembrane helix</keyword>
<feature type="region of interest" description="Disordered" evidence="1">
    <location>
        <begin position="74"/>
        <end position="164"/>
    </location>
</feature>
<dbReference type="AlphaFoldDB" id="A0A6C0I8R2"/>
<protein>
    <submittedName>
        <fullName evidence="3">Uncharacterized protein</fullName>
    </submittedName>
</protein>
<organism evidence="3">
    <name type="scientific">viral metagenome</name>
    <dbReference type="NCBI Taxonomy" id="1070528"/>
    <lineage>
        <taxon>unclassified sequences</taxon>
        <taxon>metagenomes</taxon>
        <taxon>organismal metagenomes</taxon>
    </lineage>
</organism>
<name>A0A6C0I8R2_9ZZZZ</name>
<feature type="compositionally biased region" description="Basic and acidic residues" evidence="1">
    <location>
        <begin position="114"/>
        <end position="131"/>
    </location>
</feature>
<feature type="compositionally biased region" description="Low complexity" evidence="1">
    <location>
        <begin position="89"/>
        <end position="100"/>
    </location>
</feature>
<proteinExistence type="predicted"/>
<evidence type="ECO:0000313" key="3">
    <source>
        <dbReference type="EMBL" id="QHT88453.1"/>
    </source>
</evidence>
<feature type="transmembrane region" description="Helical" evidence="2">
    <location>
        <begin position="40"/>
        <end position="66"/>
    </location>
</feature>
<feature type="compositionally biased region" description="Pro residues" evidence="1">
    <location>
        <begin position="101"/>
        <end position="112"/>
    </location>
</feature>
<keyword evidence="2" id="KW-0812">Transmembrane</keyword>
<sequence>MNRKNMEYAVAGALALYVVFFTRPAPYVVTNLLASPVAQVAALAAVIYVGAKQSLLVAVVLALALVMSMPSREHLETKASADKKEAKKPASSKVAAKPATKPAPKPAKPAAPKPTDKKKFDNAFSGEKDSTNVEEEPAPGANDVATSTDAKGSEKFSLMNAAPF</sequence>
<keyword evidence="2" id="KW-0472">Membrane</keyword>
<accession>A0A6C0I8R2</accession>
<feature type="compositionally biased region" description="Basic and acidic residues" evidence="1">
    <location>
        <begin position="74"/>
        <end position="88"/>
    </location>
</feature>
<dbReference type="EMBL" id="MN740117">
    <property type="protein sequence ID" value="QHT88453.1"/>
    <property type="molecule type" value="Genomic_DNA"/>
</dbReference>
<evidence type="ECO:0000256" key="2">
    <source>
        <dbReference type="SAM" id="Phobius"/>
    </source>
</evidence>
<reference evidence="3" key="1">
    <citation type="journal article" date="2020" name="Nature">
        <title>Giant virus diversity and host interactions through global metagenomics.</title>
        <authorList>
            <person name="Schulz F."/>
            <person name="Roux S."/>
            <person name="Paez-Espino D."/>
            <person name="Jungbluth S."/>
            <person name="Walsh D.A."/>
            <person name="Denef V.J."/>
            <person name="McMahon K.D."/>
            <person name="Konstantinidis K.T."/>
            <person name="Eloe-Fadrosh E.A."/>
            <person name="Kyrpides N.C."/>
            <person name="Woyke T."/>
        </authorList>
    </citation>
    <scope>NUCLEOTIDE SEQUENCE</scope>
    <source>
        <strain evidence="3">GVMAG-M-3300023184-50</strain>
    </source>
</reference>